<keyword evidence="6 7" id="KW-0472">Membrane</keyword>
<dbReference type="InterPro" id="IPR001123">
    <property type="entry name" value="LeuE-type"/>
</dbReference>
<feature type="transmembrane region" description="Helical" evidence="7">
    <location>
        <begin position="77"/>
        <end position="98"/>
    </location>
</feature>
<feature type="transmembrane region" description="Helical" evidence="7">
    <location>
        <begin position="110"/>
        <end position="134"/>
    </location>
</feature>
<proteinExistence type="inferred from homology"/>
<feature type="transmembrane region" description="Helical" evidence="7">
    <location>
        <begin position="146"/>
        <end position="164"/>
    </location>
</feature>
<name>A0A7V8FFW4_STEMA</name>
<keyword evidence="4 7" id="KW-0812">Transmembrane</keyword>
<comment type="caution">
    <text evidence="8">The sequence shown here is derived from an EMBL/GenBank/DDBJ whole genome shotgun (WGS) entry which is preliminary data.</text>
</comment>
<evidence type="ECO:0000256" key="7">
    <source>
        <dbReference type="SAM" id="Phobius"/>
    </source>
</evidence>
<gene>
    <name evidence="8" type="primary">rhtB_2</name>
    <name evidence="8" type="ORF">GAK31_02287</name>
</gene>
<reference evidence="9" key="1">
    <citation type="journal article" date="2020" name="MBio">
        <title>Horizontal gene transfer to a defensive symbiont with a reduced genome amongst a multipartite beetle microbiome.</title>
        <authorList>
            <person name="Waterworth S.C."/>
            <person name="Florez L.V."/>
            <person name="Rees E.R."/>
            <person name="Hertweck C."/>
            <person name="Kaltenpoth M."/>
            <person name="Kwan J.C."/>
        </authorList>
    </citation>
    <scope>NUCLEOTIDE SEQUENCE [LARGE SCALE GENOMIC DNA]</scope>
</reference>
<dbReference type="GO" id="GO:0005886">
    <property type="term" value="C:plasma membrane"/>
    <property type="evidence" value="ECO:0007669"/>
    <property type="project" value="UniProtKB-SubCell"/>
</dbReference>
<protein>
    <submittedName>
        <fullName evidence="8">Homoserine/homoserine lactone efflux protein</fullName>
    </submittedName>
</protein>
<dbReference type="Pfam" id="PF01810">
    <property type="entry name" value="LysE"/>
    <property type="match status" value="1"/>
</dbReference>
<evidence type="ECO:0000256" key="2">
    <source>
        <dbReference type="ARBA" id="ARBA00007928"/>
    </source>
</evidence>
<dbReference type="PANTHER" id="PTHR30086:SF14">
    <property type="entry name" value="HOMOSERINE_HOMOSERINE LACTONE EFFLUX PROTEIN"/>
    <property type="match status" value="1"/>
</dbReference>
<dbReference type="Proteomes" id="UP000487117">
    <property type="component" value="Unassembled WGS sequence"/>
</dbReference>
<keyword evidence="5 7" id="KW-1133">Transmembrane helix</keyword>
<evidence type="ECO:0000313" key="8">
    <source>
        <dbReference type="EMBL" id="KAF1014800.1"/>
    </source>
</evidence>
<keyword evidence="3" id="KW-1003">Cell membrane</keyword>
<organism evidence="8 9">
    <name type="scientific">Stenotrophomonas maltophilia</name>
    <name type="common">Pseudomonas maltophilia</name>
    <name type="synonym">Xanthomonas maltophilia</name>
    <dbReference type="NCBI Taxonomy" id="40324"/>
    <lineage>
        <taxon>Bacteria</taxon>
        <taxon>Pseudomonadati</taxon>
        <taxon>Pseudomonadota</taxon>
        <taxon>Gammaproteobacteria</taxon>
        <taxon>Lysobacterales</taxon>
        <taxon>Lysobacteraceae</taxon>
        <taxon>Stenotrophomonas</taxon>
        <taxon>Stenotrophomonas maltophilia group</taxon>
    </lineage>
</organism>
<dbReference type="PANTHER" id="PTHR30086">
    <property type="entry name" value="ARGININE EXPORTER PROTEIN ARGO"/>
    <property type="match status" value="1"/>
</dbReference>
<comment type="subcellular location">
    <subcellularLocation>
        <location evidence="1">Cell membrane</location>
        <topology evidence="1">Multi-pass membrane protein</topology>
    </subcellularLocation>
</comment>
<dbReference type="EMBL" id="WNDS01000003">
    <property type="protein sequence ID" value="KAF1014800.1"/>
    <property type="molecule type" value="Genomic_DNA"/>
</dbReference>
<dbReference type="GO" id="GO:0042970">
    <property type="term" value="F:homoserine transmembrane transporter activity"/>
    <property type="evidence" value="ECO:0007669"/>
    <property type="project" value="TreeGrafter"/>
</dbReference>
<evidence type="ECO:0000256" key="4">
    <source>
        <dbReference type="ARBA" id="ARBA00022692"/>
    </source>
</evidence>
<sequence length="165" mass="17533">MGGCLAGVMVLMGTSALGLAAALEAAPSLLGVLRVGGALYLAWLGIDAWRRRQAPLDVGNGGGCVIVSRRLLFRDGFLIGVSNPKMLLFTVAFLPPFMDAARPQLPQLQILLATFALTEVLCYLLFALVTQCIAGYLQVPRWRRRFDRGVGSLFIGLGAALLASG</sequence>
<evidence type="ECO:0000256" key="3">
    <source>
        <dbReference type="ARBA" id="ARBA00022475"/>
    </source>
</evidence>
<evidence type="ECO:0000256" key="6">
    <source>
        <dbReference type="ARBA" id="ARBA00023136"/>
    </source>
</evidence>
<dbReference type="AlphaFoldDB" id="A0A7V8FFW4"/>
<accession>A0A7V8FFW4</accession>
<comment type="similarity">
    <text evidence="2">Belongs to the Rht family.</text>
</comment>
<feature type="transmembrane region" description="Helical" evidence="7">
    <location>
        <begin position="28"/>
        <end position="46"/>
    </location>
</feature>
<evidence type="ECO:0000256" key="5">
    <source>
        <dbReference type="ARBA" id="ARBA00022989"/>
    </source>
</evidence>
<evidence type="ECO:0000256" key="1">
    <source>
        <dbReference type="ARBA" id="ARBA00004651"/>
    </source>
</evidence>
<evidence type="ECO:0000313" key="9">
    <source>
        <dbReference type="Proteomes" id="UP000487117"/>
    </source>
</evidence>